<proteinExistence type="inferred from homology"/>
<keyword evidence="5 8" id="KW-0863">Zinc-finger</keyword>
<evidence type="ECO:0000256" key="9">
    <source>
        <dbReference type="SAM" id="MobiDB-lite"/>
    </source>
</evidence>
<protein>
    <recommendedName>
        <fullName evidence="10">C3H1-type domain-containing protein</fullName>
    </recommendedName>
</protein>
<feature type="compositionally biased region" description="Basic and acidic residues" evidence="9">
    <location>
        <begin position="186"/>
        <end position="206"/>
    </location>
</feature>
<feature type="zinc finger region" description="C3H1-type" evidence="8">
    <location>
        <begin position="637"/>
        <end position="657"/>
    </location>
</feature>
<feature type="compositionally biased region" description="Basic and acidic residues" evidence="9">
    <location>
        <begin position="744"/>
        <end position="763"/>
    </location>
</feature>
<feature type="compositionally biased region" description="Low complexity" evidence="9">
    <location>
        <begin position="220"/>
        <end position="244"/>
    </location>
</feature>
<keyword evidence="12" id="KW-1185">Reference proteome</keyword>
<evidence type="ECO:0000256" key="5">
    <source>
        <dbReference type="ARBA" id="ARBA00022771"/>
    </source>
</evidence>
<dbReference type="GO" id="GO:0008270">
    <property type="term" value="F:zinc ion binding"/>
    <property type="evidence" value="ECO:0007669"/>
    <property type="project" value="UniProtKB-KW"/>
</dbReference>
<dbReference type="PANTHER" id="PTHR14738:SF29">
    <property type="entry name" value="ZINC FINGER CCCH DOMAIN-CONTAINING PROTEIN 14"/>
    <property type="match status" value="1"/>
</dbReference>
<dbReference type="OMA" id="HRENAPP"/>
<feature type="compositionally biased region" description="Gly residues" evidence="9">
    <location>
        <begin position="900"/>
        <end position="911"/>
    </location>
</feature>
<evidence type="ECO:0000313" key="11">
    <source>
        <dbReference type="EMBL" id="CEM36602.1"/>
    </source>
</evidence>
<evidence type="ECO:0000259" key="10">
    <source>
        <dbReference type="PROSITE" id="PS50103"/>
    </source>
</evidence>
<dbReference type="Proteomes" id="UP000041254">
    <property type="component" value="Unassembled WGS sequence"/>
</dbReference>
<keyword evidence="6 8" id="KW-0862">Zinc</keyword>
<feature type="compositionally biased region" description="Basic and acidic residues" evidence="9">
    <location>
        <begin position="304"/>
        <end position="317"/>
    </location>
</feature>
<gene>
    <name evidence="11" type="ORF">Vbra_19166</name>
</gene>
<feature type="region of interest" description="Disordered" evidence="9">
    <location>
        <begin position="729"/>
        <end position="911"/>
    </location>
</feature>
<evidence type="ECO:0000256" key="4">
    <source>
        <dbReference type="ARBA" id="ARBA00022737"/>
    </source>
</evidence>
<keyword evidence="4" id="KW-0677">Repeat</keyword>
<feature type="compositionally biased region" description="Basic and acidic residues" evidence="9">
    <location>
        <begin position="803"/>
        <end position="827"/>
    </location>
</feature>
<organism evidence="11 12">
    <name type="scientific">Vitrella brassicaformis (strain CCMP3155)</name>
    <dbReference type="NCBI Taxonomy" id="1169540"/>
    <lineage>
        <taxon>Eukaryota</taxon>
        <taxon>Sar</taxon>
        <taxon>Alveolata</taxon>
        <taxon>Colpodellida</taxon>
        <taxon>Vitrellaceae</taxon>
        <taxon>Vitrella</taxon>
    </lineage>
</organism>
<dbReference type="Pfam" id="PF14608">
    <property type="entry name" value="zf-CCCH_2"/>
    <property type="match status" value="3"/>
</dbReference>
<feature type="compositionally biased region" description="Basic and acidic residues" evidence="9">
    <location>
        <begin position="93"/>
        <end position="177"/>
    </location>
</feature>
<feature type="region of interest" description="Disordered" evidence="9">
    <location>
        <begin position="78"/>
        <end position="528"/>
    </location>
</feature>
<comment type="subcellular location">
    <subcellularLocation>
        <location evidence="1">Nucleus</location>
    </subcellularLocation>
</comment>
<evidence type="ECO:0000256" key="8">
    <source>
        <dbReference type="PROSITE-ProRule" id="PRU00723"/>
    </source>
</evidence>
<evidence type="ECO:0000256" key="2">
    <source>
        <dbReference type="ARBA" id="ARBA00008423"/>
    </source>
</evidence>
<feature type="compositionally biased region" description="Gly residues" evidence="9">
    <location>
        <begin position="771"/>
        <end position="785"/>
    </location>
</feature>
<feature type="domain" description="C3H1-type" evidence="10">
    <location>
        <begin position="611"/>
        <end position="636"/>
    </location>
</feature>
<feature type="compositionally biased region" description="Low complexity" evidence="9">
    <location>
        <begin position="278"/>
        <end position="302"/>
    </location>
</feature>
<feature type="domain" description="C3H1-type" evidence="10">
    <location>
        <begin position="637"/>
        <end position="657"/>
    </location>
</feature>
<dbReference type="GO" id="GO:0043488">
    <property type="term" value="P:regulation of mRNA stability"/>
    <property type="evidence" value="ECO:0007669"/>
    <property type="project" value="InterPro"/>
</dbReference>
<feature type="compositionally biased region" description="Pro residues" evidence="9">
    <location>
        <begin position="371"/>
        <end position="392"/>
    </location>
</feature>
<dbReference type="AlphaFoldDB" id="A0A0G4GZG5"/>
<feature type="compositionally biased region" description="Low complexity" evidence="9">
    <location>
        <begin position="479"/>
        <end position="491"/>
    </location>
</feature>
<evidence type="ECO:0000313" key="12">
    <source>
        <dbReference type="Proteomes" id="UP000041254"/>
    </source>
</evidence>
<dbReference type="GO" id="GO:0005737">
    <property type="term" value="C:cytoplasm"/>
    <property type="evidence" value="ECO:0007669"/>
    <property type="project" value="TreeGrafter"/>
</dbReference>
<feature type="compositionally biased region" description="Basic and acidic residues" evidence="9">
    <location>
        <begin position="786"/>
        <end position="795"/>
    </location>
</feature>
<feature type="compositionally biased region" description="Low complexity" evidence="9">
    <location>
        <begin position="342"/>
        <end position="351"/>
    </location>
</feature>
<feature type="compositionally biased region" description="Gly residues" evidence="9">
    <location>
        <begin position="450"/>
        <end position="462"/>
    </location>
</feature>
<feature type="compositionally biased region" description="Pro residues" evidence="9">
    <location>
        <begin position="267"/>
        <end position="277"/>
    </location>
</feature>
<dbReference type="STRING" id="1169540.A0A0G4GZG5"/>
<feature type="compositionally biased region" description="Low complexity" evidence="9">
    <location>
        <begin position="882"/>
        <end position="899"/>
    </location>
</feature>
<dbReference type="PROSITE" id="PS50103">
    <property type="entry name" value="ZF_C3H1"/>
    <property type="match status" value="2"/>
</dbReference>
<dbReference type="GO" id="GO:0008143">
    <property type="term" value="F:poly(A) binding"/>
    <property type="evidence" value="ECO:0007669"/>
    <property type="project" value="InterPro"/>
</dbReference>
<feature type="zinc finger region" description="C3H1-type" evidence="8">
    <location>
        <begin position="611"/>
        <end position="636"/>
    </location>
</feature>
<dbReference type="OrthoDB" id="5589010at2759"/>
<reference evidence="11 12" key="1">
    <citation type="submission" date="2014-11" db="EMBL/GenBank/DDBJ databases">
        <authorList>
            <person name="Zhu J."/>
            <person name="Qi W."/>
            <person name="Song R."/>
        </authorList>
    </citation>
    <scope>NUCLEOTIDE SEQUENCE [LARGE SCALE GENOMIC DNA]</scope>
</reference>
<dbReference type="GO" id="GO:0005634">
    <property type="term" value="C:nucleus"/>
    <property type="evidence" value="ECO:0007669"/>
    <property type="project" value="UniProtKB-SubCell"/>
</dbReference>
<accession>A0A0G4GZG5</accession>
<sequence>MEVSSGETSERSAALSPLIKRKLEELLPGVDADVLTEYVELFAAQKKDRGDFIEDLKEFLGDKTVDFVDWFLAHQQRVSAPPEAAPPPASQEESSRGRSRDDRRDDREDRDYDRYDSRDDDRYSRDRDRDRRDRRYRDERSRREYEYDRDRERRERDRYREGDYRRDRRVDERDRRPRPPSSIANEDLRNEIDRRAQERDKREAGGRARGGPFGNLILRAAQEAAVSAGGEAAAVPPGAAAAAPKTEHREGEEVHMQTSIEIVDDTPAPPGPTPIPSPAADQEQPAAAAGSAAADQQMGGAPPERPDRRRPREEPPHPEGGPAAGGPGPGVGGGPFMPQQPPHRVVVRVDPITGHRENAPPPFSAGRPPYSYEPPFAPAIPGPRGPPHPYGPFPSHQAMRGPPHFARRGGFGEGPFGPDRPPRFPFAPRPFSRGGRGLTLTPGPGAWQGPPGGGAGGGGGGPPQHNGMEEDTPIPPDQQQPQQQQQQQPDMGMGGMGEEPHMPLPPGQGPFSGQQEPGRPEGDVEMEGMQPTKKMRAVLRPNPSFQWPEDGMQIAPPPGVNEFGMPLGGPVGAFDGGGPIGAFDDGPPPPPEDPMAGLPKGLKQLAHLFPGKKLKRCRNWPDCPFGDQCKYVHPSSFCKMWPGCSFGKECLFIHPQVPCRFGIRCKNARCSYAHPPGWQPYGMLDTINKGDQYFNSLTPHWSKANRKALHKNLSLNRSQIDQLVIKQDEERQAAASQPGAEGDASGHHDCMHPHQEGEVHLGADGDVEMGVEGGSGHQNGWGMGYGDEHYGHGHGEEEDDEETTRRQLEELQQLEKAEAERDTSDHPHPHHPPGTSADTAAGGGGNTTSNPNASHSLTREEYLRVYGFQPSSAGATPRQFTQQGSIESQQSQQQQPGPAAAGGAGGGQTAA</sequence>
<keyword evidence="7" id="KW-0539">Nucleus</keyword>
<dbReference type="VEuPathDB" id="CryptoDB:Vbra_19166"/>
<dbReference type="InterPro" id="IPR000571">
    <property type="entry name" value="Znf_CCCH"/>
</dbReference>
<evidence type="ECO:0000256" key="7">
    <source>
        <dbReference type="ARBA" id="ARBA00023242"/>
    </source>
</evidence>
<feature type="compositionally biased region" description="Gly residues" evidence="9">
    <location>
        <begin position="322"/>
        <end position="335"/>
    </location>
</feature>
<keyword evidence="3 8" id="KW-0479">Metal-binding</keyword>
<name>A0A0G4GZG5_VITBC</name>
<dbReference type="InterPro" id="IPR040366">
    <property type="entry name" value="Nab2/ZC3H14"/>
</dbReference>
<feature type="compositionally biased region" description="Low complexity" evidence="9">
    <location>
        <begin position="429"/>
        <end position="449"/>
    </location>
</feature>
<comment type="similarity">
    <text evidence="2">Belongs to the ZC3H14 family.</text>
</comment>
<dbReference type="EMBL" id="CDMY01000897">
    <property type="protein sequence ID" value="CEM36602.1"/>
    <property type="molecule type" value="Genomic_DNA"/>
</dbReference>
<evidence type="ECO:0000256" key="1">
    <source>
        <dbReference type="ARBA" id="ARBA00004123"/>
    </source>
</evidence>
<dbReference type="PANTHER" id="PTHR14738">
    <property type="entry name" value="ZINC FINGER CCCH DOMAIN-CONTAINING PROTEIN 14"/>
    <property type="match status" value="1"/>
</dbReference>
<feature type="compositionally biased region" description="Polar residues" evidence="9">
    <location>
        <begin position="869"/>
        <end position="881"/>
    </location>
</feature>
<feature type="compositionally biased region" description="Basic and acidic residues" evidence="9">
    <location>
        <begin position="245"/>
        <end position="255"/>
    </location>
</feature>
<dbReference type="InParanoid" id="A0A0G4GZG5"/>
<dbReference type="Gene3D" id="4.10.1000.40">
    <property type="match status" value="2"/>
</dbReference>
<evidence type="ECO:0000256" key="6">
    <source>
        <dbReference type="ARBA" id="ARBA00022833"/>
    </source>
</evidence>
<dbReference type="SMART" id="SM00356">
    <property type="entry name" value="ZnF_C3H1"/>
    <property type="match status" value="2"/>
</dbReference>
<evidence type="ECO:0000256" key="3">
    <source>
        <dbReference type="ARBA" id="ARBA00022723"/>
    </source>
</evidence>